<dbReference type="RefSeq" id="XP_031867411.1">
    <property type="nucleotide sequence ID" value="XM_032016180.1"/>
</dbReference>
<dbReference type="AlphaFoldDB" id="A0A370TGU8"/>
<gene>
    <name evidence="2" type="ORF">BP5553_07557</name>
</gene>
<protein>
    <submittedName>
        <fullName evidence="2">Uncharacterized protein</fullName>
    </submittedName>
</protein>
<evidence type="ECO:0000256" key="1">
    <source>
        <dbReference type="SAM" id="SignalP"/>
    </source>
</evidence>
<feature type="signal peptide" evidence="1">
    <location>
        <begin position="1"/>
        <end position="19"/>
    </location>
</feature>
<dbReference type="OrthoDB" id="3679644at2759"/>
<reference evidence="2 3" key="1">
    <citation type="journal article" date="2018" name="IMA Fungus">
        <title>IMA Genome-F 9: Draft genome sequence of Annulohypoxylon stygium, Aspergillus mulundensis, Berkeleyomyces basicola (syn. Thielaviopsis basicola), Ceratocystis smalleyi, two Cercospora beticola strains, Coleophoma cylindrospora, Fusarium fracticaudum, Phialophora cf. hyalina, and Morchella septimelata.</title>
        <authorList>
            <person name="Wingfield B.D."/>
            <person name="Bills G.F."/>
            <person name="Dong Y."/>
            <person name="Huang W."/>
            <person name="Nel W.J."/>
            <person name="Swalarsk-Parry B.S."/>
            <person name="Vaghefi N."/>
            <person name="Wilken P.M."/>
            <person name="An Z."/>
            <person name="de Beer Z.W."/>
            <person name="De Vos L."/>
            <person name="Chen L."/>
            <person name="Duong T.A."/>
            <person name="Gao Y."/>
            <person name="Hammerbacher A."/>
            <person name="Kikkert J.R."/>
            <person name="Li Y."/>
            <person name="Li H."/>
            <person name="Li K."/>
            <person name="Li Q."/>
            <person name="Liu X."/>
            <person name="Ma X."/>
            <person name="Naidoo K."/>
            <person name="Pethybridge S.J."/>
            <person name="Sun J."/>
            <person name="Steenkamp E.T."/>
            <person name="van der Nest M.A."/>
            <person name="van Wyk S."/>
            <person name="Wingfield M.J."/>
            <person name="Xiong C."/>
            <person name="Yue Q."/>
            <person name="Zhang X."/>
        </authorList>
    </citation>
    <scope>NUCLEOTIDE SEQUENCE [LARGE SCALE GENOMIC DNA]</scope>
    <source>
        <strain evidence="2 3">BP 5553</strain>
    </source>
</reference>
<keyword evidence="1" id="KW-0732">Signal</keyword>
<name>A0A370TGU8_9HELO</name>
<sequence length="123" mass="12454">MQFSTIISSLIIAATSINAAPALEARDQVGQLDFWSAQGCAPSGSFCNHDFPIERTGCTAVPAGCSNAGIVTGLAAGCTVTLWTDSTCTSVNNFIEVSTPKNNIGVCQDPGAAPIGSISAVCV</sequence>
<evidence type="ECO:0000313" key="2">
    <source>
        <dbReference type="EMBL" id="RDL34429.1"/>
    </source>
</evidence>
<accession>A0A370TGU8</accession>
<organism evidence="2 3">
    <name type="scientific">Venustampulla echinocandica</name>
    <dbReference type="NCBI Taxonomy" id="2656787"/>
    <lineage>
        <taxon>Eukaryota</taxon>
        <taxon>Fungi</taxon>
        <taxon>Dikarya</taxon>
        <taxon>Ascomycota</taxon>
        <taxon>Pezizomycotina</taxon>
        <taxon>Leotiomycetes</taxon>
        <taxon>Helotiales</taxon>
        <taxon>Pleuroascaceae</taxon>
        <taxon>Venustampulla</taxon>
    </lineage>
</organism>
<dbReference type="GeneID" id="43600406"/>
<comment type="caution">
    <text evidence="2">The sequence shown here is derived from an EMBL/GenBank/DDBJ whole genome shotgun (WGS) entry which is preliminary data.</text>
</comment>
<dbReference type="EMBL" id="NPIC01000007">
    <property type="protein sequence ID" value="RDL34429.1"/>
    <property type="molecule type" value="Genomic_DNA"/>
</dbReference>
<evidence type="ECO:0000313" key="3">
    <source>
        <dbReference type="Proteomes" id="UP000254866"/>
    </source>
</evidence>
<proteinExistence type="predicted"/>
<keyword evidence="3" id="KW-1185">Reference proteome</keyword>
<dbReference type="Proteomes" id="UP000254866">
    <property type="component" value="Unassembled WGS sequence"/>
</dbReference>
<feature type="chain" id="PRO_5016961035" evidence="1">
    <location>
        <begin position="20"/>
        <end position="123"/>
    </location>
</feature>